<feature type="transmembrane region" description="Helical" evidence="7">
    <location>
        <begin position="221"/>
        <end position="247"/>
    </location>
</feature>
<feature type="transmembrane region" description="Helical" evidence="7">
    <location>
        <begin position="288"/>
        <end position="307"/>
    </location>
</feature>
<feature type="transmembrane region" description="Helical" evidence="7">
    <location>
        <begin position="327"/>
        <end position="355"/>
    </location>
</feature>
<dbReference type="InterPro" id="IPR004681">
    <property type="entry name" value="TRAP_DctM"/>
</dbReference>
<keyword evidence="5 7" id="KW-1133">Transmembrane helix</keyword>
<evidence type="ECO:0000256" key="3">
    <source>
        <dbReference type="ARBA" id="ARBA00022519"/>
    </source>
</evidence>
<dbReference type="GO" id="GO:0022857">
    <property type="term" value="F:transmembrane transporter activity"/>
    <property type="evidence" value="ECO:0007669"/>
    <property type="project" value="TreeGrafter"/>
</dbReference>
<feature type="transmembrane region" description="Helical" evidence="7">
    <location>
        <begin position="95"/>
        <end position="128"/>
    </location>
</feature>
<feature type="transmembrane region" description="Helical" evidence="7">
    <location>
        <begin position="6"/>
        <end position="38"/>
    </location>
</feature>
<evidence type="ECO:0000256" key="4">
    <source>
        <dbReference type="ARBA" id="ARBA00022692"/>
    </source>
</evidence>
<feature type="transmembrane region" description="Helical" evidence="7">
    <location>
        <begin position="140"/>
        <end position="163"/>
    </location>
</feature>
<evidence type="ECO:0000259" key="8">
    <source>
        <dbReference type="Pfam" id="PF06808"/>
    </source>
</evidence>
<feature type="transmembrane region" description="Helical" evidence="7">
    <location>
        <begin position="175"/>
        <end position="200"/>
    </location>
</feature>
<evidence type="ECO:0000256" key="1">
    <source>
        <dbReference type="ARBA" id="ARBA00004429"/>
    </source>
</evidence>
<feature type="transmembrane region" description="Helical" evidence="7">
    <location>
        <begin position="59"/>
        <end position="75"/>
    </location>
</feature>
<keyword evidence="6 7" id="KW-0472">Membrane</keyword>
<organism evidence="9">
    <name type="scientific">marine sediment metagenome</name>
    <dbReference type="NCBI Taxonomy" id="412755"/>
    <lineage>
        <taxon>unclassified sequences</taxon>
        <taxon>metagenomes</taxon>
        <taxon>ecological metagenomes</taxon>
    </lineage>
</organism>
<comment type="subcellular location">
    <subcellularLocation>
        <location evidence="1">Cell inner membrane</location>
        <topology evidence="1">Multi-pass membrane protein</topology>
    </subcellularLocation>
</comment>
<dbReference type="PANTHER" id="PTHR33362">
    <property type="entry name" value="SIALIC ACID TRAP TRANSPORTER PERMEASE PROTEIN SIAT-RELATED"/>
    <property type="match status" value="1"/>
</dbReference>
<feature type="transmembrane region" description="Helical" evidence="7">
    <location>
        <begin position="253"/>
        <end position="276"/>
    </location>
</feature>
<dbReference type="PANTHER" id="PTHR33362:SF7">
    <property type="entry name" value="SLL1103 PROTEIN"/>
    <property type="match status" value="1"/>
</dbReference>
<feature type="transmembrane region" description="Helical" evidence="7">
    <location>
        <begin position="413"/>
        <end position="439"/>
    </location>
</feature>
<evidence type="ECO:0000313" key="9">
    <source>
        <dbReference type="EMBL" id="KKN39176.1"/>
    </source>
</evidence>
<dbReference type="Pfam" id="PF06808">
    <property type="entry name" value="DctM"/>
    <property type="match status" value="1"/>
</dbReference>
<feature type="domain" description="TRAP C4-dicarboxylate transport system permease DctM subunit" evidence="8">
    <location>
        <begin position="13"/>
        <end position="430"/>
    </location>
</feature>
<reference evidence="9" key="1">
    <citation type="journal article" date="2015" name="Nature">
        <title>Complex archaea that bridge the gap between prokaryotes and eukaryotes.</title>
        <authorList>
            <person name="Spang A."/>
            <person name="Saw J.H."/>
            <person name="Jorgensen S.L."/>
            <person name="Zaremba-Niedzwiedzka K."/>
            <person name="Martijn J."/>
            <person name="Lind A.E."/>
            <person name="van Eijk R."/>
            <person name="Schleper C."/>
            <person name="Guy L."/>
            <person name="Ettema T.J."/>
        </authorList>
    </citation>
    <scope>NUCLEOTIDE SEQUENCE</scope>
</reference>
<sequence length="441" mass="46934">MSAELLTILMFSGLIIGLFMGQSLAFVLGGLAVIFSYLGPGPQILGLTINRIYSQMDNYILIAVPMFILMARLLSDSGVTENMFHALRLMFGRLQGGLTLAVIAISVILAATTGIIGASMTVMGVLALPSMMKYGYQKELSCGAIAAGGSLGILIPPSIMLVILGSYAQISVGQLFAAALMPGLMLAALYATYAFILTYFKPEYGPPVSEEELSQTSRKEIAVMLLKMAVPPIVLILGVLGSIFAGWATTTEAASLGAFITLVMVIAYGKFSLKMLHQALADTARTSAMVLFVVVGATAFTGVFIAIGGMRTVAGSLDALGLGPWGIFLLMMGLTFVLGMFLDWLGIVLICLPIFLPLATQAGFDPLWFVMMMAIVLQTSFLTPPFGYALFYLEGVAPEGVTLGHIYRGVLPFVGLIILGAVLCIIFPQIITWLPTLIFSR</sequence>
<dbReference type="PIRSF" id="PIRSF006066">
    <property type="entry name" value="HI0050"/>
    <property type="match status" value="1"/>
</dbReference>
<keyword evidence="4 7" id="KW-0812">Transmembrane</keyword>
<proteinExistence type="predicted"/>
<comment type="caution">
    <text evidence="9">The sequence shown here is derived from an EMBL/GenBank/DDBJ whole genome shotgun (WGS) entry which is preliminary data.</text>
</comment>
<dbReference type="NCBIfam" id="TIGR00786">
    <property type="entry name" value="dctM"/>
    <property type="match status" value="1"/>
</dbReference>
<keyword evidence="2" id="KW-1003">Cell membrane</keyword>
<dbReference type="InterPro" id="IPR010656">
    <property type="entry name" value="DctM"/>
</dbReference>
<dbReference type="EMBL" id="LAZR01001779">
    <property type="protein sequence ID" value="KKN39176.1"/>
    <property type="molecule type" value="Genomic_DNA"/>
</dbReference>
<evidence type="ECO:0000256" key="7">
    <source>
        <dbReference type="SAM" id="Phobius"/>
    </source>
</evidence>
<name>A0A0F9SQD4_9ZZZZ</name>
<gene>
    <name evidence="9" type="ORF">LCGC14_0746130</name>
</gene>
<evidence type="ECO:0000256" key="2">
    <source>
        <dbReference type="ARBA" id="ARBA00022475"/>
    </source>
</evidence>
<evidence type="ECO:0000256" key="6">
    <source>
        <dbReference type="ARBA" id="ARBA00023136"/>
    </source>
</evidence>
<keyword evidence="3" id="KW-0997">Cell inner membrane</keyword>
<accession>A0A0F9SQD4</accession>
<feature type="transmembrane region" description="Helical" evidence="7">
    <location>
        <begin position="367"/>
        <end position="393"/>
    </location>
</feature>
<protein>
    <recommendedName>
        <fullName evidence="8">TRAP C4-dicarboxylate transport system permease DctM subunit domain-containing protein</fullName>
    </recommendedName>
</protein>
<dbReference type="GO" id="GO:0005886">
    <property type="term" value="C:plasma membrane"/>
    <property type="evidence" value="ECO:0007669"/>
    <property type="project" value="UniProtKB-SubCell"/>
</dbReference>
<evidence type="ECO:0000256" key="5">
    <source>
        <dbReference type="ARBA" id="ARBA00022989"/>
    </source>
</evidence>
<dbReference type="AlphaFoldDB" id="A0A0F9SQD4"/>